<organism evidence="2">
    <name type="scientific">Ixodes ricinus</name>
    <name type="common">Common tick</name>
    <name type="synonym">Acarus ricinus</name>
    <dbReference type="NCBI Taxonomy" id="34613"/>
    <lineage>
        <taxon>Eukaryota</taxon>
        <taxon>Metazoa</taxon>
        <taxon>Ecdysozoa</taxon>
        <taxon>Arthropoda</taxon>
        <taxon>Chelicerata</taxon>
        <taxon>Arachnida</taxon>
        <taxon>Acari</taxon>
        <taxon>Parasitiformes</taxon>
        <taxon>Ixodida</taxon>
        <taxon>Ixodoidea</taxon>
        <taxon>Ixodidae</taxon>
        <taxon>Ixodinae</taxon>
        <taxon>Ixodes</taxon>
    </lineage>
</organism>
<evidence type="ECO:0000313" key="2">
    <source>
        <dbReference type="EMBL" id="MXU87408.1"/>
    </source>
</evidence>
<dbReference type="AlphaFoldDB" id="A0A6B0U6W6"/>
<accession>A0A6B0U6W6</accession>
<feature type="compositionally biased region" description="Basic residues" evidence="1">
    <location>
        <begin position="77"/>
        <end position="86"/>
    </location>
</feature>
<sequence>MHTLALNAGVVLVPTCTMTTSKPACLSDRENKFSILIPLNAATSTALRSIDGKYRLPKHEARWECDHARLQPDTKSKLTHSKHKIQKMAVNTTEYG</sequence>
<protein>
    <submittedName>
        <fullName evidence="2">Uncharacterized protein</fullName>
    </submittedName>
</protein>
<reference evidence="2" key="1">
    <citation type="submission" date="2019-12" db="EMBL/GenBank/DDBJ databases">
        <title>An insight into the sialome of adult female Ixodes ricinus ticks feeding for 6 days.</title>
        <authorList>
            <person name="Perner J."/>
            <person name="Ribeiro J.M.C."/>
        </authorList>
    </citation>
    <scope>NUCLEOTIDE SEQUENCE</scope>
    <source>
        <strain evidence="2">Semi-engorged</strain>
        <tissue evidence="2">Salivary glands</tissue>
    </source>
</reference>
<evidence type="ECO:0000256" key="1">
    <source>
        <dbReference type="SAM" id="MobiDB-lite"/>
    </source>
</evidence>
<feature type="region of interest" description="Disordered" evidence="1">
    <location>
        <begin position="74"/>
        <end position="96"/>
    </location>
</feature>
<proteinExistence type="predicted"/>
<dbReference type="EMBL" id="GIFC01005325">
    <property type="protein sequence ID" value="MXU87408.1"/>
    <property type="molecule type" value="Transcribed_RNA"/>
</dbReference>
<name>A0A6B0U6W6_IXORI</name>